<reference evidence="2 3" key="1">
    <citation type="submission" date="2014-06" db="EMBL/GenBank/DDBJ databases">
        <title>Evolutionary Origins and Diversification of the Mycorrhizal Mutualists.</title>
        <authorList>
            <consortium name="DOE Joint Genome Institute"/>
            <consortium name="Mycorrhizal Genomics Consortium"/>
            <person name="Kohler A."/>
            <person name="Kuo A."/>
            <person name="Nagy L.G."/>
            <person name="Floudas D."/>
            <person name="Copeland A."/>
            <person name="Barry K.W."/>
            <person name="Cichocki N."/>
            <person name="Veneault-Fourrey C."/>
            <person name="LaButti K."/>
            <person name="Lindquist E.A."/>
            <person name="Lipzen A."/>
            <person name="Lundell T."/>
            <person name="Morin E."/>
            <person name="Murat C."/>
            <person name="Riley R."/>
            <person name="Ohm R."/>
            <person name="Sun H."/>
            <person name="Tunlid A."/>
            <person name="Henrissat B."/>
            <person name="Grigoriev I.V."/>
            <person name="Hibbett D.S."/>
            <person name="Martin F."/>
        </authorList>
    </citation>
    <scope>NUCLEOTIDE SEQUENCE [LARGE SCALE GENOMIC DNA]</scope>
    <source>
        <strain evidence="2 3">SS14</strain>
    </source>
</reference>
<gene>
    <name evidence="2" type="ORF">M422DRAFT_264430</name>
</gene>
<sequence>MTTTSQRDNSLSSNARHKPRINSPDRTKHHADHTKSGEINKGPAITPGPSGVNRNSSNAPGGAGPPIINRQQTKHDSSHPAMDMIGYMLKLRVPIWIHYGRVSNVCAPTVRDLYATPPAVNKFARYYKPSDEDLAHPCVELPGGNVWVNPSYTYAVRSPEQGSGQIPGETWQEFRQRCLDYCDQVFNSNISLEDSAMYLARFEQRPSPFDCKINVYYWPRIDKLLHQGYRIQTKLKQNQILEQWELHAPSQHKYNGTFNKWDICTEFDPDTKLEDMADETSKVTMQSTNDKGGFYDVYHDIEGGFDNVYDDNHGGLHVEGAKHNEQILHNDKPACQSHKPAEVMLGFWREDLLAYEFNWHDNILGCVSLEDILFQHYGLDDPAFSGDSPTHSVWDVAVKELLEFSSPPVHPKLCPLAMELMQSFKNLSVQLPPSLAHAWDLVSSSPTSLQDYLPSLMFMVCKYEAAPKEYYYELVSTEIPPTFGDT</sequence>
<dbReference type="OrthoDB" id="3237250at2759"/>
<name>A0A0C9V7V7_SPHS4</name>
<evidence type="ECO:0000256" key="1">
    <source>
        <dbReference type="SAM" id="MobiDB-lite"/>
    </source>
</evidence>
<feature type="region of interest" description="Disordered" evidence="1">
    <location>
        <begin position="1"/>
        <end position="79"/>
    </location>
</feature>
<dbReference type="AlphaFoldDB" id="A0A0C9V7V7"/>
<feature type="compositionally biased region" description="Polar residues" evidence="1">
    <location>
        <begin position="1"/>
        <end position="14"/>
    </location>
</feature>
<proteinExistence type="predicted"/>
<keyword evidence="3" id="KW-1185">Reference proteome</keyword>
<accession>A0A0C9V7V7</accession>
<evidence type="ECO:0000313" key="2">
    <source>
        <dbReference type="EMBL" id="KIJ33500.1"/>
    </source>
</evidence>
<protein>
    <submittedName>
        <fullName evidence="2">Uncharacterized protein</fullName>
    </submittedName>
</protein>
<dbReference type="HOGENOM" id="CLU_561605_0_0_1"/>
<dbReference type="Proteomes" id="UP000054279">
    <property type="component" value="Unassembled WGS sequence"/>
</dbReference>
<dbReference type="EMBL" id="KN837211">
    <property type="protein sequence ID" value="KIJ33500.1"/>
    <property type="molecule type" value="Genomic_DNA"/>
</dbReference>
<organism evidence="2 3">
    <name type="scientific">Sphaerobolus stellatus (strain SS14)</name>
    <dbReference type="NCBI Taxonomy" id="990650"/>
    <lineage>
        <taxon>Eukaryota</taxon>
        <taxon>Fungi</taxon>
        <taxon>Dikarya</taxon>
        <taxon>Basidiomycota</taxon>
        <taxon>Agaricomycotina</taxon>
        <taxon>Agaricomycetes</taxon>
        <taxon>Phallomycetidae</taxon>
        <taxon>Geastrales</taxon>
        <taxon>Sphaerobolaceae</taxon>
        <taxon>Sphaerobolus</taxon>
    </lineage>
</organism>
<evidence type="ECO:0000313" key="3">
    <source>
        <dbReference type="Proteomes" id="UP000054279"/>
    </source>
</evidence>